<dbReference type="PANTHER" id="PTHR30632:SF17">
    <property type="entry name" value="MOLYBDATE-BINDING PROTEIN MODA"/>
    <property type="match status" value="1"/>
</dbReference>
<protein>
    <submittedName>
        <fullName evidence="5">Molybdate ABC transporter substrate-binding protein</fullName>
    </submittedName>
</protein>
<reference evidence="5 6" key="1">
    <citation type="submission" date="2021-05" db="EMBL/GenBank/DDBJ databases">
        <title>Culturable bacteria isolated from Daya Bay.</title>
        <authorList>
            <person name="Zheng W."/>
            <person name="Yu S."/>
            <person name="Huang Y."/>
        </authorList>
    </citation>
    <scope>NUCLEOTIDE SEQUENCE [LARGE SCALE GENOMIC DNA]</scope>
    <source>
        <strain evidence="5 6">DP4N28-5</strain>
    </source>
</reference>
<dbReference type="NCBIfam" id="TIGR01256">
    <property type="entry name" value="modA"/>
    <property type="match status" value="1"/>
</dbReference>
<accession>A0ABS6T4L6</accession>
<evidence type="ECO:0000313" key="6">
    <source>
        <dbReference type="Proteomes" id="UP000756530"/>
    </source>
</evidence>
<gene>
    <name evidence="5" type="primary">modA</name>
    <name evidence="5" type="ORF">KJP28_14665</name>
</gene>
<dbReference type="Proteomes" id="UP000756530">
    <property type="component" value="Unassembled WGS sequence"/>
</dbReference>
<proteinExistence type="inferred from homology"/>
<dbReference type="Pfam" id="PF13531">
    <property type="entry name" value="SBP_bac_11"/>
    <property type="match status" value="1"/>
</dbReference>
<feature type="chain" id="PRO_5046465393" evidence="4">
    <location>
        <begin position="19"/>
        <end position="251"/>
    </location>
</feature>
<dbReference type="PIRSF" id="PIRSF004846">
    <property type="entry name" value="ModA"/>
    <property type="match status" value="1"/>
</dbReference>
<sequence length="251" mass="26223">MLRLATICACLLAAPAMADDLTVFAAASLRDALSDVAALYEAETGTDVTLSFAGSGLLARQIGFGAPADVFISANTEWMDVLDADGDIVSDSLRDILQNSLVLVARAPSPDVELTAKALMGALGPEGYLAMGVVTSVPAGIYGKAAFEHLGIWPMLEGRVAQADNVRAALALVATGEAPLGVVYATDAKADDRVAIVARFPDDSHAPIRYPAARVSRSEARDADAFLAYLTGETARRIFADYGFDAVEDTP</sequence>
<evidence type="ECO:0000256" key="1">
    <source>
        <dbReference type="ARBA" id="ARBA00009175"/>
    </source>
</evidence>
<dbReference type="EMBL" id="JAHUZE010000003">
    <property type="protein sequence ID" value="MBV7380172.1"/>
    <property type="molecule type" value="Genomic_DNA"/>
</dbReference>
<comment type="caution">
    <text evidence="5">The sequence shown here is derived from an EMBL/GenBank/DDBJ whole genome shotgun (WGS) entry which is preliminary data.</text>
</comment>
<dbReference type="RefSeq" id="WP_218393361.1">
    <property type="nucleotide sequence ID" value="NZ_JAHUZE010000003.1"/>
</dbReference>
<keyword evidence="3 4" id="KW-0732">Signal</keyword>
<dbReference type="InterPro" id="IPR005950">
    <property type="entry name" value="ModA"/>
</dbReference>
<dbReference type="InterPro" id="IPR050682">
    <property type="entry name" value="ModA/WtpA"/>
</dbReference>
<evidence type="ECO:0000256" key="3">
    <source>
        <dbReference type="ARBA" id="ARBA00022729"/>
    </source>
</evidence>
<keyword evidence="2" id="KW-0479">Metal-binding</keyword>
<evidence type="ECO:0000256" key="4">
    <source>
        <dbReference type="SAM" id="SignalP"/>
    </source>
</evidence>
<dbReference type="PANTHER" id="PTHR30632">
    <property type="entry name" value="MOLYBDATE-BINDING PERIPLASMIC PROTEIN"/>
    <property type="match status" value="1"/>
</dbReference>
<name>A0ABS6T4L6_9RHOB</name>
<organism evidence="5 6">
    <name type="scientific">Maritimibacter dapengensis</name>
    <dbReference type="NCBI Taxonomy" id="2836868"/>
    <lineage>
        <taxon>Bacteria</taxon>
        <taxon>Pseudomonadati</taxon>
        <taxon>Pseudomonadota</taxon>
        <taxon>Alphaproteobacteria</taxon>
        <taxon>Rhodobacterales</taxon>
        <taxon>Roseobacteraceae</taxon>
        <taxon>Maritimibacter</taxon>
    </lineage>
</organism>
<evidence type="ECO:0000313" key="5">
    <source>
        <dbReference type="EMBL" id="MBV7380172.1"/>
    </source>
</evidence>
<comment type="similarity">
    <text evidence="1">Belongs to the bacterial solute-binding protein ModA family.</text>
</comment>
<evidence type="ECO:0000256" key="2">
    <source>
        <dbReference type="ARBA" id="ARBA00022723"/>
    </source>
</evidence>
<feature type="signal peptide" evidence="4">
    <location>
        <begin position="1"/>
        <end position="18"/>
    </location>
</feature>
<keyword evidence="6" id="KW-1185">Reference proteome</keyword>